<proteinExistence type="predicted"/>
<evidence type="ECO:0000313" key="4">
    <source>
        <dbReference type="Proteomes" id="UP000320055"/>
    </source>
</evidence>
<keyword evidence="4" id="KW-1185">Reference proteome</keyword>
<reference evidence="3 4" key="1">
    <citation type="submission" date="2019-01" db="EMBL/GenBank/DDBJ databases">
        <authorList>
            <person name="Brito A."/>
        </authorList>
    </citation>
    <scope>NUCLEOTIDE SEQUENCE [LARGE SCALE GENOMIC DNA]</scope>
    <source>
        <strain evidence="3">1</strain>
    </source>
</reference>
<dbReference type="EMBL" id="CAACVJ010000701">
    <property type="protein sequence ID" value="VEP18811.1"/>
    <property type="molecule type" value="Genomic_DNA"/>
</dbReference>
<protein>
    <submittedName>
        <fullName evidence="3">Glutathione transferase FosA</fullName>
        <ecNumber evidence="3">2.5.1.18</ecNumber>
    </submittedName>
</protein>
<feature type="domain" description="VOC" evidence="2">
    <location>
        <begin position="4"/>
        <end position="115"/>
    </location>
</feature>
<dbReference type="InterPro" id="IPR037523">
    <property type="entry name" value="VOC_core"/>
</dbReference>
<dbReference type="InterPro" id="IPR051332">
    <property type="entry name" value="Fosfomycin_Res_Enzymes"/>
</dbReference>
<dbReference type="InterPro" id="IPR004360">
    <property type="entry name" value="Glyas_Fos-R_dOase_dom"/>
</dbReference>
<dbReference type="RefSeq" id="WP_144868306.1">
    <property type="nucleotide sequence ID" value="NZ_LR213849.1"/>
</dbReference>
<dbReference type="PROSITE" id="PS51819">
    <property type="entry name" value="VOC"/>
    <property type="match status" value="1"/>
</dbReference>
<dbReference type="PANTHER" id="PTHR36113">
    <property type="entry name" value="LYASE, PUTATIVE-RELATED-RELATED"/>
    <property type="match status" value="1"/>
</dbReference>
<name>A0A563W537_9CYAN</name>
<keyword evidence="1" id="KW-0479">Metal-binding</keyword>
<gene>
    <name evidence="3" type="primary">fosA</name>
    <name evidence="3" type="ORF">H1P_920007</name>
</gene>
<evidence type="ECO:0000313" key="3">
    <source>
        <dbReference type="EMBL" id="VEP18811.1"/>
    </source>
</evidence>
<evidence type="ECO:0000256" key="1">
    <source>
        <dbReference type="ARBA" id="ARBA00022723"/>
    </source>
</evidence>
<dbReference type="AlphaFoldDB" id="A0A563W537"/>
<keyword evidence="3" id="KW-0808">Transferase</keyword>
<dbReference type="GO" id="GO:0004364">
    <property type="term" value="F:glutathione transferase activity"/>
    <property type="evidence" value="ECO:0007669"/>
    <property type="project" value="UniProtKB-EC"/>
</dbReference>
<dbReference type="Gene3D" id="3.10.180.10">
    <property type="entry name" value="2,3-Dihydroxybiphenyl 1,2-Dioxygenase, domain 1"/>
    <property type="match status" value="1"/>
</dbReference>
<dbReference type="PANTHER" id="PTHR36113:SF6">
    <property type="entry name" value="FOSFOMYCIN RESISTANCE PROTEIN FOSX"/>
    <property type="match status" value="1"/>
</dbReference>
<dbReference type="OrthoDB" id="9788468at2"/>
<organism evidence="3 4">
    <name type="scientific">Hyella patelloides LEGE 07179</name>
    <dbReference type="NCBI Taxonomy" id="945734"/>
    <lineage>
        <taxon>Bacteria</taxon>
        <taxon>Bacillati</taxon>
        <taxon>Cyanobacteriota</taxon>
        <taxon>Cyanophyceae</taxon>
        <taxon>Pleurocapsales</taxon>
        <taxon>Hyellaceae</taxon>
        <taxon>Hyella</taxon>
    </lineage>
</organism>
<sequence length="136" mass="15930">MITGLNHLNLSVSNIEKSFSFYTQKLNCKPLAKWKRGAYLLAGDLWLCLSLKSNTDSQISSDYTHYAFTVTPEKLKWYRQNIEQLNLNLWQENTSEGDSLYILDPDHHKLELHIGNWQTRLAATKQNPYEDMIFFD</sequence>
<dbReference type="EC" id="2.5.1.18" evidence="3"/>
<dbReference type="Proteomes" id="UP000320055">
    <property type="component" value="Unassembled WGS sequence"/>
</dbReference>
<evidence type="ECO:0000259" key="2">
    <source>
        <dbReference type="PROSITE" id="PS51819"/>
    </source>
</evidence>
<dbReference type="InterPro" id="IPR029068">
    <property type="entry name" value="Glyas_Bleomycin-R_OHBP_Dase"/>
</dbReference>
<dbReference type="GO" id="GO:0046872">
    <property type="term" value="F:metal ion binding"/>
    <property type="evidence" value="ECO:0007669"/>
    <property type="project" value="UniProtKB-KW"/>
</dbReference>
<accession>A0A563W537</accession>
<dbReference type="SUPFAM" id="SSF54593">
    <property type="entry name" value="Glyoxalase/Bleomycin resistance protein/Dihydroxybiphenyl dioxygenase"/>
    <property type="match status" value="1"/>
</dbReference>
<dbReference type="Pfam" id="PF00903">
    <property type="entry name" value="Glyoxalase"/>
    <property type="match status" value="1"/>
</dbReference>